<dbReference type="PANTHER" id="PTHR10133:SF62">
    <property type="entry name" value="DNA POLYMERASE THETA"/>
    <property type="match status" value="1"/>
</dbReference>
<dbReference type="Gene3D" id="1.20.1060.10">
    <property type="entry name" value="Taq DNA Polymerase, Chain T, domain 4"/>
    <property type="match status" value="1"/>
</dbReference>
<organism evidence="8 9">
    <name type="scientific">Chrysochromulina tobinii</name>
    <dbReference type="NCBI Taxonomy" id="1460289"/>
    <lineage>
        <taxon>Eukaryota</taxon>
        <taxon>Haptista</taxon>
        <taxon>Haptophyta</taxon>
        <taxon>Prymnesiophyceae</taxon>
        <taxon>Prymnesiales</taxon>
        <taxon>Chrysochromulinaceae</taxon>
        <taxon>Chrysochromulina</taxon>
    </lineage>
</organism>
<dbReference type="Pfam" id="PF00476">
    <property type="entry name" value="DNA_pol_A"/>
    <property type="match status" value="1"/>
</dbReference>
<dbReference type="OrthoDB" id="2320933at2759"/>
<protein>
    <recommendedName>
        <fullName evidence="1">DNA-directed DNA polymerase</fullName>
        <ecNumber evidence="1">2.7.7.7</ecNumber>
    </recommendedName>
</protein>
<evidence type="ECO:0000256" key="6">
    <source>
        <dbReference type="SAM" id="MobiDB-lite"/>
    </source>
</evidence>
<dbReference type="Gene3D" id="3.30.70.370">
    <property type="match status" value="1"/>
</dbReference>
<comment type="caution">
    <text evidence="8">The sequence shown here is derived from an EMBL/GenBank/DDBJ whole genome shotgun (WGS) entry which is preliminary data.</text>
</comment>
<dbReference type="PROSITE" id="PS00447">
    <property type="entry name" value="DNA_POLYMERASE_A"/>
    <property type="match status" value="1"/>
</dbReference>
<evidence type="ECO:0000256" key="1">
    <source>
        <dbReference type="ARBA" id="ARBA00012417"/>
    </source>
</evidence>
<dbReference type="SMART" id="SM00482">
    <property type="entry name" value="POLAc"/>
    <property type="match status" value="1"/>
</dbReference>
<dbReference type="EC" id="2.7.7.7" evidence="1"/>
<evidence type="ECO:0000256" key="2">
    <source>
        <dbReference type="ARBA" id="ARBA00022679"/>
    </source>
</evidence>
<evidence type="ECO:0000256" key="3">
    <source>
        <dbReference type="ARBA" id="ARBA00022695"/>
    </source>
</evidence>
<evidence type="ECO:0000256" key="5">
    <source>
        <dbReference type="ARBA" id="ARBA00049244"/>
    </source>
</evidence>
<keyword evidence="9" id="KW-1185">Reference proteome</keyword>
<feature type="compositionally biased region" description="Acidic residues" evidence="6">
    <location>
        <begin position="501"/>
        <end position="513"/>
    </location>
</feature>
<reference evidence="9" key="1">
    <citation type="journal article" date="2015" name="PLoS Genet.">
        <title>Genome Sequence and Transcriptome Analyses of Chrysochromulina tobin: Metabolic Tools for Enhanced Algal Fitness in the Prominent Order Prymnesiales (Haptophyceae).</title>
        <authorList>
            <person name="Hovde B.T."/>
            <person name="Deodato C.R."/>
            <person name="Hunsperger H.M."/>
            <person name="Ryken S.A."/>
            <person name="Yost W."/>
            <person name="Jha R.K."/>
            <person name="Patterson J."/>
            <person name="Monnat R.J. Jr."/>
            <person name="Barlow S.B."/>
            <person name="Starkenburg S.R."/>
            <person name="Cattolico R.A."/>
        </authorList>
    </citation>
    <scope>NUCLEOTIDE SEQUENCE</scope>
    <source>
        <strain evidence="9">CCMP291</strain>
    </source>
</reference>
<dbReference type="Proteomes" id="UP000037460">
    <property type="component" value="Unassembled WGS sequence"/>
</dbReference>
<dbReference type="GO" id="GO:0003887">
    <property type="term" value="F:DNA-directed DNA polymerase activity"/>
    <property type="evidence" value="ECO:0007669"/>
    <property type="project" value="UniProtKB-KW"/>
</dbReference>
<dbReference type="EMBL" id="JWZX01002626">
    <property type="protein sequence ID" value="KOO28062.1"/>
    <property type="molecule type" value="Genomic_DNA"/>
</dbReference>
<proteinExistence type="predicted"/>
<keyword evidence="4" id="KW-0239">DNA-directed DNA polymerase</keyword>
<dbReference type="FunFam" id="1.10.150.20:FF:000002">
    <property type="entry name" value="DNA polymerase I"/>
    <property type="match status" value="1"/>
</dbReference>
<evidence type="ECO:0000313" key="9">
    <source>
        <dbReference type="Proteomes" id="UP000037460"/>
    </source>
</evidence>
<feature type="region of interest" description="Disordered" evidence="6">
    <location>
        <begin position="21"/>
        <end position="44"/>
    </location>
</feature>
<dbReference type="GO" id="GO:0006261">
    <property type="term" value="P:DNA-templated DNA replication"/>
    <property type="evidence" value="ECO:0007669"/>
    <property type="project" value="InterPro"/>
</dbReference>
<sequence length="1063" mass="114219">MPNPKRQKLSAVQPRWMHDSDVAIDSDSTGGHASVQRKRKLTGGAAAAPLSVTDESRATVAGVAATGAAVATGDGMPPRLYRRVNVVPTRAATAITAATADDDDTSPRAGVDDGYAPEAHDTISLEVFGALWLAQRRFAFGLHVETPSRPDAPLCPPFTTTTICVYYLPLVADYAGARLSSSDGGPTRAEAAEAAEAWLLVHTAMLSGTALKVADGLKQQCALLLSRGVHVVAPLFDPCVAEWMLCTDANPSTLSTRAIAASRFPPLHRALEIDERRAREWRQRQQRARREGGGVAAAAHEVVLGRATVRDLLSRVVFRCLAISSKLEDELAIKAIGRSCVEQEMALPLVLARMELQGFAVRLDVFASEAHAMTRRLHALETDGRRLLGHPFEWSSSKEIGRVLFDELRLGEGHEATMRIQRKPTKSRRQPVSVWETSTVALRKLARLHPLPEMIIEHRKISANLRFAAKSGSNGVRHGAQRLALGSAPIAAVAAARVAAADDDEGGEDEDECGKDGPAGRAASITGAGLDMFAEVAQRDEHAVVAAAAAASSSLIFSASQATAVGTSHRVPSQSEPSQAWPAAASQLVPPAPALPTSTATGRLTTTRPNLQCLPKAWRMVHAATYTSDSLHAELSSALLPPPLPPRTPLRVQRLSDGRWVDAELVAVLEQVVAQPYTAKQPDLTLRQVYARQGVLYSDAAAATVRQVRVRLLCDVHVGAAAAAPPSHADDTDDEDDDHVAAAGACGARGARPLGSKGSEATDRVYAADRVFRVHLSSCSTRWADERLRPPPGALVLSGGYEAPVDLRKGFVARPGCVLISADYAQVELRVLAHLAADPALIAAFEQGPDLFLQLAARLFTVTPDAITAELRDRVKVVTYASLYGAGTAHVMQLAEVTYETAASYLELWQRCFPGVYRYLERVKRECRLNQYITTLSGRRRYIVGIRAKEPNLTRAAERQAVNSVVQGSAADLIKQAMLNLDRELTPLDAPAHGGGGATGRLLLQIHDELLFEVAAEHAPALRARVRRVMQGVRTHDGAPLRVPLRVQLKQGSSWGELKVVED</sequence>
<evidence type="ECO:0000313" key="8">
    <source>
        <dbReference type="EMBL" id="KOO28062.1"/>
    </source>
</evidence>
<dbReference type="InterPro" id="IPR001098">
    <property type="entry name" value="DNA-dir_DNA_pol_A_palm_dom"/>
</dbReference>
<comment type="catalytic activity">
    <reaction evidence="5">
        <text>DNA(n) + a 2'-deoxyribonucleoside 5'-triphosphate = DNA(n+1) + diphosphate</text>
        <dbReference type="Rhea" id="RHEA:22508"/>
        <dbReference type="Rhea" id="RHEA-COMP:17339"/>
        <dbReference type="Rhea" id="RHEA-COMP:17340"/>
        <dbReference type="ChEBI" id="CHEBI:33019"/>
        <dbReference type="ChEBI" id="CHEBI:61560"/>
        <dbReference type="ChEBI" id="CHEBI:173112"/>
        <dbReference type="EC" id="2.7.7.7"/>
    </reaction>
</comment>
<dbReference type="InterPro" id="IPR019760">
    <property type="entry name" value="DNA-dir_DNA_pol_A_CS"/>
</dbReference>
<accession>A0A0M0JP43</accession>
<dbReference type="SUPFAM" id="SSF56672">
    <property type="entry name" value="DNA/RNA polymerases"/>
    <property type="match status" value="2"/>
</dbReference>
<keyword evidence="2" id="KW-0808">Transferase</keyword>
<gene>
    <name evidence="8" type="ORF">Ctob_004514</name>
</gene>
<dbReference type="InterPro" id="IPR043502">
    <property type="entry name" value="DNA/RNA_pol_sf"/>
</dbReference>
<dbReference type="AlphaFoldDB" id="A0A0M0JP43"/>
<feature type="domain" description="DNA-directed DNA polymerase family A palm" evidence="7">
    <location>
        <begin position="806"/>
        <end position="1018"/>
    </location>
</feature>
<dbReference type="GO" id="GO:0006302">
    <property type="term" value="P:double-strand break repair"/>
    <property type="evidence" value="ECO:0007669"/>
    <property type="project" value="TreeGrafter"/>
</dbReference>
<dbReference type="Gene3D" id="1.10.150.20">
    <property type="entry name" value="5' to 3' exonuclease, C-terminal subdomain"/>
    <property type="match status" value="1"/>
</dbReference>
<name>A0A0M0JP43_9EUKA</name>
<dbReference type="GO" id="GO:0003677">
    <property type="term" value="F:DNA binding"/>
    <property type="evidence" value="ECO:0007669"/>
    <property type="project" value="InterPro"/>
</dbReference>
<dbReference type="InterPro" id="IPR002298">
    <property type="entry name" value="DNA_polymerase_A"/>
</dbReference>
<evidence type="ECO:0000259" key="7">
    <source>
        <dbReference type="SMART" id="SM00482"/>
    </source>
</evidence>
<keyword evidence="3" id="KW-0548">Nucleotidyltransferase</keyword>
<dbReference type="PANTHER" id="PTHR10133">
    <property type="entry name" value="DNA POLYMERASE I"/>
    <property type="match status" value="1"/>
</dbReference>
<evidence type="ECO:0000256" key="4">
    <source>
        <dbReference type="ARBA" id="ARBA00022932"/>
    </source>
</evidence>
<feature type="region of interest" description="Disordered" evidence="6">
    <location>
        <begin position="501"/>
        <end position="521"/>
    </location>
</feature>